<organism evidence="13 14">
    <name type="scientific">Luteolibacter soli</name>
    <dbReference type="NCBI Taxonomy" id="3135280"/>
    <lineage>
        <taxon>Bacteria</taxon>
        <taxon>Pseudomonadati</taxon>
        <taxon>Verrucomicrobiota</taxon>
        <taxon>Verrucomicrobiia</taxon>
        <taxon>Verrucomicrobiales</taxon>
        <taxon>Verrucomicrobiaceae</taxon>
        <taxon>Luteolibacter</taxon>
    </lineage>
</organism>
<proteinExistence type="predicted"/>
<dbReference type="InterPro" id="IPR036097">
    <property type="entry name" value="HisK_dim/P_sf"/>
</dbReference>
<evidence type="ECO:0000259" key="10">
    <source>
        <dbReference type="PROSITE" id="PS50109"/>
    </source>
</evidence>
<protein>
    <recommendedName>
        <fullName evidence="2">histidine kinase</fullName>
        <ecNumber evidence="2">2.7.13.3</ecNumber>
    </recommendedName>
</protein>
<feature type="transmembrane region" description="Helical" evidence="9">
    <location>
        <begin position="70"/>
        <end position="90"/>
    </location>
</feature>
<comment type="catalytic activity">
    <reaction evidence="1">
        <text>ATP + protein L-histidine = ADP + protein N-phospho-L-histidine.</text>
        <dbReference type="EC" id="2.7.13.3"/>
    </reaction>
</comment>
<keyword evidence="7 13" id="KW-0067">ATP-binding</keyword>
<dbReference type="PROSITE" id="PS50109">
    <property type="entry name" value="HIS_KIN"/>
    <property type="match status" value="1"/>
</dbReference>
<feature type="transmembrane region" description="Helical" evidence="9">
    <location>
        <begin position="102"/>
        <end position="119"/>
    </location>
</feature>
<dbReference type="InterPro" id="IPR036890">
    <property type="entry name" value="HATPase_C_sf"/>
</dbReference>
<dbReference type="SUPFAM" id="SSF55874">
    <property type="entry name" value="ATPase domain of HSP90 chaperone/DNA topoisomerase II/histidine kinase"/>
    <property type="match status" value="1"/>
</dbReference>
<dbReference type="Pfam" id="PF08447">
    <property type="entry name" value="PAS_3"/>
    <property type="match status" value="1"/>
</dbReference>
<dbReference type="SMART" id="SM00086">
    <property type="entry name" value="PAC"/>
    <property type="match status" value="1"/>
</dbReference>
<evidence type="ECO:0000256" key="7">
    <source>
        <dbReference type="ARBA" id="ARBA00022840"/>
    </source>
</evidence>
<dbReference type="InterPro" id="IPR001610">
    <property type="entry name" value="PAC"/>
</dbReference>
<dbReference type="PANTHER" id="PTHR43065:SF10">
    <property type="entry name" value="PEROXIDE STRESS-ACTIVATED HISTIDINE KINASE MAK3"/>
    <property type="match status" value="1"/>
</dbReference>
<evidence type="ECO:0000256" key="8">
    <source>
        <dbReference type="ARBA" id="ARBA00023012"/>
    </source>
</evidence>
<dbReference type="CDD" id="cd00082">
    <property type="entry name" value="HisKA"/>
    <property type="match status" value="1"/>
</dbReference>
<dbReference type="CDD" id="cd00130">
    <property type="entry name" value="PAS"/>
    <property type="match status" value="1"/>
</dbReference>
<sequence>MSWVTCIWSAASGACLVLAILHFLVWCSDRQAKASLVFALMALSVVGVGVCEQGMMRSATPEAFNMWLRWMHVPGLTAIAGAVVFVRLYFGTGRPLLGGLTLGVRLAAVVMNFCLTPNINFREIRSLVQIPFLGDEVSIVGEAVVSHWVWLAQASFVFWLAYTVDASVSLWKRGSKEGRRRALGIGGSMSIFILLGMTHTVLTLHGVIHSPVVWSLIFGLMTLAMGYELSRDVLRASRLEHDLHESELRLSLAASAAGIAVWEWDVLKDRIRVSSIGRKLYGVESTEDIDYARFDRKLHPDDRQRVRRAIDAALAGPEPFAAEYRAVLPDGSLRWIAASGQVERDAHGQATLLRGVSTDITARRLTEQELHQEREQLSHTLRLATMSQMATSLAHELNQPLTAMANNAGAARRMLAKGTASDDQLSEILTDIVDDAHRAGEVIRGMRGMARRDHGPREAVDLNALVATVQRLVAAEALVRDCELVAEAEASLPWVNANPVQLQQVLLNLLMNAFEASELPGGVTRRVILRTESEGESAVRVSVRDHGPGLPPEGAEKWFEPFHTSKPNGLGMGLVIVRGIVEAHGGALRVDAADGGGACFHFRLPAAREMPA</sequence>
<keyword evidence="8" id="KW-0902">Two-component regulatory system</keyword>
<keyword evidence="14" id="KW-1185">Reference proteome</keyword>
<accession>A0ABU9ANB4</accession>
<dbReference type="InterPro" id="IPR035965">
    <property type="entry name" value="PAS-like_dom_sf"/>
</dbReference>
<evidence type="ECO:0000313" key="13">
    <source>
        <dbReference type="EMBL" id="MEK7949198.1"/>
    </source>
</evidence>
<dbReference type="PRINTS" id="PR00344">
    <property type="entry name" value="BCTRLSENSOR"/>
</dbReference>
<evidence type="ECO:0000256" key="5">
    <source>
        <dbReference type="ARBA" id="ARBA00022741"/>
    </source>
</evidence>
<dbReference type="InterPro" id="IPR004358">
    <property type="entry name" value="Sig_transdc_His_kin-like_C"/>
</dbReference>
<evidence type="ECO:0000256" key="2">
    <source>
        <dbReference type="ARBA" id="ARBA00012438"/>
    </source>
</evidence>
<dbReference type="Gene3D" id="2.10.70.100">
    <property type="match status" value="1"/>
</dbReference>
<keyword evidence="6" id="KW-0418">Kinase</keyword>
<evidence type="ECO:0000256" key="4">
    <source>
        <dbReference type="ARBA" id="ARBA00022679"/>
    </source>
</evidence>
<dbReference type="PROSITE" id="PS50112">
    <property type="entry name" value="PAS"/>
    <property type="match status" value="1"/>
</dbReference>
<dbReference type="SMART" id="SM00388">
    <property type="entry name" value="HisKA"/>
    <property type="match status" value="1"/>
</dbReference>
<evidence type="ECO:0000256" key="3">
    <source>
        <dbReference type="ARBA" id="ARBA00022553"/>
    </source>
</evidence>
<dbReference type="EMBL" id="JBBUKT010000001">
    <property type="protein sequence ID" value="MEK7949198.1"/>
    <property type="molecule type" value="Genomic_DNA"/>
</dbReference>
<dbReference type="InterPro" id="IPR013655">
    <property type="entry name" value="PAS_fold_3"/>
</dbReference>
<evidence type="ECO:0000256" key="6">
    <source>
        <dbReference type="ARBA" id="ARBA00022777"/>
    </source>
</evidence>
<feature type="domain" description="PAC" evidence="12">
    <location>
        <begin position="320"/>
        <end position="372"/>
    </location>
</feature>
<reference evidence="13 14" key="1">
    <citation type="submission" date="2024-04" db="EMBL/GenBank/DDBJ databases">
        <title>Luteolibacter sp. isolated from soil.</title>
        <authorList>
            <person name="An J."/>
        </authorList>
    </citation>
    <scope>NUCLEOTIDE SEQUENCE [LARGE SCALE GENOMIC DNA]</scope>
    <source>
        <strain evidence="13 14">Y139</strain>
    </source>
</reference>
<dbReference type="InterPro" id="IPR003661">
    <property type="entry name" value="HisK_dim/P_dom"/>
</dbReference>
<keyword evidence="5" id="KW-0547">Nucleotide-binding</keyword>
<dbReference type="InterPro" id="IPR003594">
    <property type="entry name" value="HATPase_dom"/>
</dbReference>
<dbReference type="GO" id="GO:0005524">
    <property type="term" value="F:ATP binding"/>
    <property type="evidence" value="ECO:0007669"/>
    <property type="project" value="UniProtKB-KW"/>
</dbReference>
<evidence type="ECO:0000313" key="14">
    <source>
        <dbReference type="Proteomes" id="UP001371305"/>
    </source>
</evidence>
<evidence type="ECO:0000256" key="9">
    <source>
        <dbReference type="SAM" id="Phobius"/>
    </source>
</evidence>
<feature type="transmembrane region" description="Helical" evidence="9">
    <location>
        <begin position="34"/>
        <end position="50"/>
    </location>
</feature>
<keyword evidence="9" id="KW-0812">Transmembrane</keyword>
<dbReference type="SMART" id="SM00387">
    <property type="entry name" value="HATPase_c"/>
    <property type="match status" value="1"/>
</dbReference>
<dbReference type="NCBIfam" id="TIGR00229">
    <property type="entry name" value="sensory_box"/>
    <property type="match status" value="1"/>
</dbReference>
<dbReference type="RefSeq" id="WP_341402619.1">
    <property type="nucleotide sequence ID" value="NZ_JBBUKT010000001.1"/>
</dbReference>
<dbReference type="Pfam" id="PF00512">
    <property type="entry name" value="HisKA"/>
    <property type="match status" value="1"/>
</dbReference>
<feature type="domain" description="PAS" evidence="11">
    <location>
        <begin position="279"/>
        <end position="317"/>
    </location>
</feature>
<feature type="transmembrane region" description="Helical" evidence="9">
    <location>
        <begin position="182"/>
        <end position="202"/>
    </location>
</feature>
<dbReference type="EC" id="2.7.13.3" evidence="2"/>
<dbReference type="PANTHER" id="PTHR43065">
    <property type="entry name" value="SENSOR HISTIDINE KINASE"/>
    <property type="match status" value="1"/>
</dbReference>
<dbReference type="InterPro" id="IPR000014">
    <property type="entry name" value="PAS"/>
</dbReference>
<dbReference type="PROSITE" id="PS50113">
    <property type="entry name" value="PAC"/>
    <property type="match status" value="1"/>
</dbReference>
<comment type="caution">
    <text evidence="13">The sequence shown here is derived from an EMBL/GenBank/DDBJ whole genome shotgun (WGS) entry which is preliminary data.</text>
</comment>
<dbReference type="Gene3D" id="1.10.287.130">
    <property type="match status" value="1"/>
</dbReference>
<dbReference type="SUPFAM" id="SSF47384">
    <property type="entry name" value="Homodimeric domain of signal transducing histidine kinase"/>
    <property type="match status" value="1"/>
</dbReference>
<feature type="transmembrane region" description="Helical" evidence="9">
    <location>
        <begin position="208"/>
        <end position="229"/>
    </location>
</feature>
<feature type="domain" description="Histidine kinase" evidence="10">
    <location>
        <begin position="392"/>
        <end position="608"/>
    </location>
</feature>
<keyword evidence="3" id="KW-0597">Phosphoprotein</keyword>
<keyword evidence="9" id="KW-0472">Membrane</keyword>
<dbReference type="Gene3D" id="3.30.450.20">
    <property type="entry name" value="PAS domain"/>
    <property type="match status" value="1"/>
</dbReference>
<evidence type="ECO:0000256" key="1">
    <source>
        <dbReference type="ARBA" id="ARBA00000085"/>
    </source>
</evidence>
<feature type="transmembrane region" description="Helical" evidence="9">
    <location>
        <begin position="139"/>
        <end position="162"/>
    </location>
</feature>
<keyword evidence="9" id="KW-1133">Transmembrane helix</keyword>
<dbReference type="SUPFAM" id="SSF55785">
    <property type="entry name" value="PYP-like sensor domain (PAS domain)"/>
    <property type="match status" value="1"/>
</dbReference>
<gene>
    <name evidence="13" type="ORF">WKV53_01750</name>
</gene>
<feature type="transmembrane region" description="Helical" evidence="9">
    <location>
        <begin position="6"/>
        <end position="27"/>
    </location>
</feature>
<dbReference type="InterPro" id="IPR000700">
    <property type="entry name" value="PAS-assoc_C"/>
</dbReference>
<dbReference type="InterPro" id="IPR005467">
    <property type="entry name" value="His_kinase_dom"/>
</dbReference>
<evidence type="ECO:0000259" key="11">
    <source>
        <dbReference type="PROSITE" id="PS50112"/>
    </source>
</evidence>
<dbReference type="Proteomes" id="UP001371305">
    <property type="component" value="Unassembled WGS sequence"/>
</dbReference>
<name>A0ABU9ANB4_9BACT</name>
<keyword evidence="4" id="KW-0808">Transferase</keyword>
<evidence type="ECO:0000259" key="12">
    <source>
        <dbReference type="PROSITE" id="PS50113"/>
    </source>
</evidence>
<dbReference type="Gene3D" id="3.30.565.10">
    <property type="entry name" value="Histidine kinase-like ATPase, C-terminal domain"/>
    <property type="match status" value="1"/>
</dbReference>
<dbReference type="Pfam" id="PF02518">
    <property type="entry name" value="HATPase_c"/>
    <property type="match status" value="1"/>
</dbReference>